<dbReference type="AlphaFoldDB" id="A0AA46AFX7"/>
<evidence type="ECO:0000313" key="3">
    <source>
        <dbReference type="Proteomes" id="UP001157946"/>
    </source>
</evidence>
<dbReference type="Proteomes" id="UP001157946">
    <property type="component" value="Unassembled WGS sequence"/>
</dbReference>
<feature type="transmembrane region" description="Helical" evidence="1">
    <location>
        <begin position="30"/>
        <end position="46"/>
    </location>
</feature>
<keyword evidence="3" id="KW-1185">Reference proteome</keyword>
<evidence type="ECO:0000256" key="1">
    <source>
        <dbReference type="SAM" id="Phobius"/>
    </source>
</evidence>
<evidence type="ECO:0000313" key="2">
    <source>
        <dbReference type="EMBL" id="SMP22761.1"/>
    </source>
</evidence>
<sequence length="95" mass="10349">MKRDKKKQAGLFFMILGALAFMNGIPDGVVGSLLAGAVIVIGASLMKRAESTEEKRVGLFTFLFGILLFLPGVPFLIGFCFGAACLYWGWRMIRG</sequence>
<organism evidence="2 3">
    <name type="scientific">Laceyella tengchongensis</name>
    <dbReference type="NCBI Taxonomy" id="574699"/>
    <lineage>
        <taxon>Bacteria</taxon>
        <taxon>Bacillati</taxon>
        <taxon>Bacillota</taxon>
        <taxon>Bacilli</taxon>
        <taxon>Bacillales</taxon>
        <taxon>Thermoactinomycetaceae</taxon>
        <taxon>Laceyella</taxon>
    </lineage>
</organism>
<accession>A0AA46AFX7</accession>
<keyword evidence="1" id="KW-0812">Transmembrane</keyword>
<feature type="transmembrane region" description="Helical" evidence="1">
    <location>
        <begin position="58"/>
        <end position="90"/>
    </location>
</feature>
<keyword evidence="1" id="KW-1133">Transmembrane helix</keyword>
<proteinExistence type="predicted"/>
<protein>
    <submittedName>
        <fullName evidence="2">Uncharacterized protein</fullName>
    </submittedName>
</protein>
<dbReference type="RefSeq" id="WP_102993382.1">
    <property type="nucleotide sequence ID" value="NZ_FXTU01000004.1"/>
</dbReference>
<reference evidence="2" key="1">
    <citation type="submission" date="2017-05" db="EMBL/GenBank/DDBJ databases">
        <authorList>
            <person name="Varghese N."/>
            <person name="Submissions S."/>
        </authorList>
    </citation>
    <scope>NUCLEOTIDE SEQUENCE</scope>
    <source>
        <strain evidence="2">DSM 45262</strain>
    </source>
</reference>
<name>A0AA46AFX7_9BACL</name>
<gene>
    <name evidence="2" type="ORF">SAMN06265361_104109</name>
</gene>
<keyword evidence="1" id="KW-0472">Membrane</keyword>
<dbReference type="EMBL" id="FXTU01000004">
    <property type="protein sequence ID" value="SMP22761.1"/>
    <property type="molecule type" value="Genomic_DNA"/>
</dbReference>
<comment type="caution">
    <text evidence="2">The sequence shown here is derived from an EMBL/GenBank/DDBJ whole genome shotgun (WGS) entry which is preliminary data.</text>
</comment>